<feature type="domain" description="Copper amine oxidase-like N-terminal" evidence="2">
    <location>
        <begin position="191"/>
        <end position="297"/>
    </location>
</feature>
<evidence type="ECO:0000313" key="3">
    <source>
        <dbReference type="EMBL" id="QGG48667.1"/>
    </source>
</evidence>
<organism evidence="3 4">
    <name type="scientific">Heliorestis convoluta</name>
    <dbReference type="NCBI Taxonomy" id="356322"/>
    <lineage>
        <taxon>Bacteria</taxon>
        <taxon>Bacillati</taxon>
        <taxon>Bacillota</taxon>
        <taxon>Clostridia</taxon>
        <taxon>Eubacteriales</taxon>
        <taxon>Heliobacteriaceae</taxon>
        <taxon>Heliorestis</taxon>
    </lineage>
</organism>
<dbReference type="AlphaFoldDB" id="A0A5Q2N1H5"/>
<dbReference type="RefSeq" id="WP_153725793.1">
    <property type="nucleotide sequence ID" value="NZ_CP045875.1"/>
</dbReference>
<evidence type="ECO:0000259" key="2">
    <source>
        <dbReference type="Pfam" id="PF07833"/>
    </source>
</evidence>
<dbReference type="Gene3D" id="3.30.457.10">
    <property type="entry name" value="Copper amine oxidase-like, N-terminal domain"/>
    <property type="match status" value="1"/>
</dbReference>
<evidence type="ECO:0000313" key="4">
    <source>
        <dbReference type="Proteomes" id="UP000366051"/>
    </source>
</evidence>
<name>A0A5Q2N1H5_9FIRM</name>
<dbReference type="SUPFAM" id="SSF55383">
    <property type="entry name" value="Copper amine oxidase, domain N"/>
    <property type="match status" value="1"/>
</dbReference>
<sequence>MSLPIYFRKVIIGFYFLLLSFFLPSPLYAYEVVISSIDLPVPADSGLHNAKKAAEYINGTIVKPGETFSFNQVVGRRTVERGFVRGGVFSYVNGQWVTVQGLGGGICRTSTALHQAVEQADLQIIERHLHTVPVSYAPRGTDATVYWGILDYKFRNNKENPIHINMASRDNILKVRLYERLHQEAPFPITVNERLLSFSFSPLLIQNKTMVPLHSFAEQIEAQLIYLPESNLVTLQYGEQKITIDMAVSKLEKDENSIILEPAVRSLNNHIMVPLRDLIVALGGEIDWNETSRSITIYLSTPEDKSALELESESKPELEPALHFEPESASAPEEEEVEWRERDDLEQSFRLEEVFDQNGSTLFDFHEQ</sequence>
<feature type="compositionally biased region" description="Basic and acidic residues" evidence="1">
    <location>
        <begin position="311"/>
        <end position="326"/>
    </location>
</feature>
<accession>A0A5Q2N1H5</accession>
<reference evidence="4" key="1">
    <citation type="submission" date="2019-11" db="EMBL/GenBank/DDBJ databases">
        <title>Genome sequence of Heliorestis convoluta strain HH, an alkaliphilic and minimalistic phototrophic bacterium from a soda lake in Egypt.</title>
        <authorList>
            <person name="Dewey E.D."/>
            <person name="Stokes L.M."/>
            <person name="Burchell B.M."/>
            <person name="Shaffer K.N."/>
            <person name="Huntington A.M."/>
            <person name="Baker J.M."/>
            <person name="Nadendla S."/>
            <person name="Giglio M.G."/>
            <person name="Touchman J.W."/>
            <person name="Blankenship R.E."/>
            <person name="Madigan M.T."/>
            <person name="Sattley W.M."/>
        </authorList>
    </citation>
    <scope>NUCLEOTIDE SEQUENCE [LARGE SCALE GENOMIC DNA]</scope>
    <source>
        <strain evidence="4">HH</strain>
    </source>
</reference>
<dbReference type="InterPro" id="IPR052913">
    <property type="entry name" value="Glycopeptide_resist_protein"/>
</dbReference>
<dbReference type="InterPro" id="IPR007391">
    <property type="entry name" value="Vancomycin_resist_VanW"/>
</dbReference>
<proteinExistence type="predicted"/>
<dbReference type="OrthoDB" id="9797191at2"/>
<dbReference type="EMBL" id="CP045875">
    <property type="protein sequence ID" value="QGG48667.1"/>
    <property type="molecule type" value="Genomic_DNA"/>
</dbReference>
<dbReference type="InterPro" id="IPR012854">
    <property type="entry name" value="Cu_amine_oxidase-like_N"/>
</dbReference>
<dbReference type="Proteomes" id="UP000366051">
    <property type="component" value="Chromosome"/>
</dbReference>
<dbReference type="PANTHER" id="PTHR35788:SF1">
    <property type="entry name" value="EXPORTED PROTEIN"/>
    <property type="match status" value="1"/>
</dbReference>
<protein>
    <submittedName>
        <fullName evidence="3">VanW family protein, putative</fullName>
    </submittedName>
</protein>
<gene>
    <name evidence="3" type="ORF">FTV88_2574</name>
</gene>
<dbReference type="PANTHER" id="PTHR35788">
    <property type="entry name" value="EXPORTED PROTEIN-RELATED"/>
    <property type="match status" value="1"/>
</dbReference>
<evidence type="ECO:0000256" key="1">
    <source>
        <dbReference type="SAM" id="MobiDB-lite"/>
    </source>
</evidence>
<keyword evidence="4" id="KW-1185">Reference proteome</keyword>
<dbReference type="Pfam" id="PF04294">
    <property type="entry name" value="VanW"/>
    <property type="match status" value="1"/>
</dbReference>
<dbReference type="KEGG" id="hcv:FTV88_2574"/>
<dbReference type="InterPro" id="IPR036582">
    <property type="entry name" value="Mao_N_sf"/>
</dbReference>
<dbReference type="Pfam" id="PF07833">
    <property type="entry name" value="Cu_amine_oxidN1"/>
    <property type="match status" value="1"/>
</dbReference>
<feature type="region of interest" description="Disordered" evidence="1">
    <location>
        <begin position="311"/>
        <end position="342"/>
    </location>
</feature>